<reference evidence="1 2" key="1">
    <citation type="submission" date="2017-06" db="EMBL/GenBank/DDBJ databases">
        <authorList>
            <person name="Kim H.J."/>
            <person name="Triplett B.A."/>
        </authorList>
    </citation>
    <scope>NUCLEOTIDE SEQUENCE [LARGE SCALE GENOMIC DNA]</scope>
    <source>
        <strain evidence="1 2">DSM 45207</strain>
    </source>
</reference>
<dbReference type="RefSeq" id="WP_089301630.1">
    <property type="nucleotide sequence ID" value="NZ_FZNW01000010.1"/>
</dbReference>
<keyword evidence="2" id="KW-1185">Reference proteome</keyword>
<protein>
    <submittedName>
        <fullName evidence="1">Protein gp37</fullName>
    </submittedName>
</protein>
<organism evidence="1 2">
    <name type="scientific">Haloechinothrix alba</name>
    <dbReference type="NCBI Taxonomy" id="664784"/>
    <lineage>
        <taxon>Bacteria</taxon>
        <taxon>Bacillati</taxon>
        <taxon>Actinomycetota</taxon>
        <taxon>Actinomycetes</taxon>
        <taxon>Pseudonocardiales</taxon>
        <taxon>Pseudonocardiaceae</taxon>
        <taxon>Haloechinothrix</taxon>
    </lineage>
</organism>
<name>A0A238XDC2_9PSEU</name>
<dbReference type="EMBL" id="FZNW01000010">
    <property type="protein sequence ID" value="SNR57016.1"/>
    <property type="molecule type" value="Genomic_DNA"/>
</dbReference>
<dbReference type="Proteomes" id="UP000198348">
    <property type="component" value="Unassembled WGS sequence"/>
</dbReference>
<sequence length="267" mass="30053">MPTRAENERTRNGQIESATWNPTTGCDTVSPGCDHCYALSFAARLKAMGNVRYQRDGDARTSGPGFALTLHPDKLDTPLHWRRPRLIFVGSMSDIFHPQVPDSFVREIVHTMRRAHWHVFFVLTKRPARMTGLLRRVQPEPLENVWWGVTVESDQYVWRARRLREAPAAVRFLSLQPLLGPVPSLDVTGLDWVYVGGESGNRARPMHADWARDVRDRCRTAGVPFLFKQWGGRTRNAGGRVLDGHTWDEMPALPRGVTTGLPSGPAG</sequence>
<dbReference type="InterPro" id="IPR011101">
    <property type="entry name" value="DUF5131"/>
</dbReference>
<gene>
    <name evidence="1" type="ORF">SAMN06265360_110121</name>
</gene>
<dbReference type="AlphaFoldDB" id="A0A238XDC2"/>
<proteinExistence type="predicted"/>
<dbReference type="OrthoDB" id="9787478at2"/>
<evidence type="ECO:0000313" key="1">
    <source>
        <dbReference type="EMBL" id="SNR57016.1"/>
    </source>
</evidence>
<evidence type="ECO:0000313" key="2">
    <source>
        <dbReference type="Proteomes" id="UP000198348"/>
    </source>
</evidence>
<accession>A0A238XDC2</accession>
<dbReference type="Pfam" id="PF07505">
    <property type="entry name" value="DUF5131"/>
    <property type="match status" value="1"/>
</dbReference>